<accession>A0A9P6MWA6</accession>
<feature type="non-terminal residue" evidence="1">
    <location>
        <position position="96"/>
    </location>
</feature>
<evidence type="ECO:0000313" key="1">
    <source>
        <dbReference type="EMBL" id="KAG0016121.1"/>
    </source>
</evidence>
<gene>
    <name evidence="1" type="ORF">BGZ80_009427</name>
</gene>
<sequence length="96" mass="10601">MARRFQAKKKKRSIIVKPRVTSSDGISIIHVAYNSNTEERTSYSPTPNPSVQLSTLPLQSSATVNLKEIPAPKPKSLFCDVQKRANHQDAIASLVI</sequence>
<protein>
    <submittedName>
        <fullName evidence="1">Uncharacterized protein</fullName>
    </submittedName>
</protein>
<organism evidence="1 2">
    <name type="scientific">Entomortierella chlamydospora</name>
    <dbReference type="NCBI Taxonomy" id="101097"/>
    <lineage>
        <taxon>Eukaryota</taxon>
        <taxon>Fungi</taxon>
        <taxon>Fungi incertae sedis</taxon>
        <taxon>Mucoromycota</taxon>
        <taxon>Mortierellomycotina</taxon>
        <taxon>Mortierellomycetes</taxon>
        <taxon>Mortierellales</taxon>
        <taxon>Mortierellaceae</taxon>
        <taxon>Entomortierella</taxon>
    </lineage>
</organism>
<name>A0A9P6MWA6_9FUNG</name>
<keyword evidence="2" id="KW-1185">Reference proteome</keyword>
<dbReference type="AlphaFoldDB" id="A0A9P6MWA6"/>
<reference evidence="1" key="1">
    <citation type="journal article" date="2020" name="Fungal Divers.">
        <title>Resolving the Mortierellaceae phylogeny through synthesis of multi-gene phylogenetics and phylogenomics.</title>
        <authorList>
            <person name="Vandepol N."/>
            <person name="Liber J."/>
            <person name="Desiro A."/>
            <person name="Na H."/>
            <person name="Kennedy M."/>
            <person name="Barry K."/>
            <person name="Grigoriev I.V."/>
            <person name="Miller A.N."/>
            <person name="O'Donnell K."/>
            <person name="Stajich J.E."/>
            <person name="Bonito G."/>
        </authorList>
    </citation>
    <scope>NUCLEOTIDE SEQUENCE</scope>
    <source>
        <strain evidence="1">NRRL 2769</strain>
    </source>
</reference>
<dbReference type="Proteomes" id="UP000703661">
    <property type="component" value="Unassembled WGS sequence"/>
</dbReference>
<dbReference type="EMBL" id="JAAAID010000563">
    <property type="protein sequence ID" value="KAG0016121.1"/>
    <property type="molecule type" value="Genomic_DNA"/>
</dbReference>
<proteinExistence type="predicted"/>
<evidence type="ECO:0000313" key="2">
    <source>
        <dbReference type="Proteomes" id="UP000703661"/>
    </source>
</evidence>
<comment type="caution">
    <text evidence="1">The sequence shown here is derived from an EMBL/GenBank/DDBJ whole genome shotgun (WGS) entry which is preliminary data.</text>
</comment>